<comment type="cofactor">
    <cofactor evidence="5">
        <name>Mg(2+)</name>
        <dbReference type="ChEBI" id="CHEBI:18420"/>
    </cofactor>
</comment>
<dbReference type="Gene3D" id="3.40.50.150">
    <property type="entry name" value="Vaccinia Virus protein VP39"/>
    <property type="match status" value="1"/>
</dbReference>
<evidence type="ECO:0000256" key="2">
    <source>
        <dbReference type="ARBA" id="ARBA00022679"/>
    </source>
</evidence>
<comment type="subcellular location">
    <subcellularLocation>
        <location evidence="5">Mitochondrion inner membrane</location>
        <topology evidence="5">Peripheral membrane protein</topology>
        <orientation evidence="5">Matrix side</orientation>
    </subcellularLocation>
</comment>
<keyword evidence="5" id="KW-0496">Mitochondrion</keyword>
<dbReference type="Proteomes" id="UP000801492">
    <property type="component" value="Unassembled WGS sequence"/>
</dbReference>
<evidence type="ECO:0000256" key="5">
    <source>
        <dbReference type="HAMAP-Rule" id="MF_03190"/>
    </source>
</evidence>
<feature type="binding site" evidence="5">
    <location>
        <position position="174"/>
    </location>
    <ligand>
        <name>Mg(2+)</name>
        <dbReference type="ChEBI" id="CHEBI:18420"/>
    </ligand>
</feature>
<comment type="catalytic activity">
    <reaction evidence="5">
        <text>a 3-demethylubiquinone + S-adenosyl-L-methionine = a ubiquinone + S-adenosyl-L-homocysteine</text>
        <dbReference type="Rhea" id="RHEA:81215"/>
        <dbReference type="Rhea" id="RHEA-COMP:9565"/>
        <dbReference type="Rhea" id="RHEA-COMP:19654"/>
        <dbReference type="ChEBI" id="CHEBI:16389"/>
        <dbReference type="ChEBI" id="CHEBI:57856"/>
        <dbReference type="ChEBI" id="CHEBI:59789"/>
        <dbReference type="ChEBI" id="CHEBI:231825"/>
    </reaction>
</comment>
<dbReference type="GO" id="GO:0031314">
    <property type="term" value="C:extrinsic component of mitochondrial inner membrane"/>
    <property type="evidence" value="ECO:0007669"/>
    <property type="project" value="UniProtKB-UniRule"/>
</dbReference>
<feature type="domain" description="Methyltransferase type 11" evidence="6">
    <location>
        <begin position="100"/>
        <end position="198"/>
    </location>
</feature>
<feature type="binding site" evidence="5">
    <location>
        <position position="124"/>
    </location>
    <ligand>
        <name>S-adenosyl-L-methionine</name>
        <dbReference type="ChEBI" id="CHEBI:59789"/>
    </ligand>
</feature>
<keyword evidence="3 5" id="KW-0831">Ubiquinone biosynthesis</keyword>
<keyword evidence="8" id="KW-1185">Reference proteome</keyword>
<protein>
    <recommendedName>
        <fullName evidence="5">Ubiquinone biosynthesis O-methyltransferase, mitochondrial</fullName>
    </recommendedName>
    <alternativeName>
        <fullName evidence="5">3-demethylubiquinol 3-O-methyltransferase</fullName>
        <ecNumber evidence="5">2.1.1.64</ecNumber>
    </alternativeName>
    <alternativeName>
        <fullName evidence="5">3-demethylubiquinone 3-O-methyltransferase</fullName>
        <ecNumber evidence="5">2.1.1.-</ecNumber>
    </alternativeName>
    <alternativeName>
        <fullName evidence="5">Polyprenyldihydroxybenzoate methyltransferase</fullName>
        <ecNumber evidence="5">2.1.1.114</ecNumber>
    </alternativeName>
</protein>
<dbReference type="GO" id="GO:0010420">
    <property type="term" value="F:polyprenyldihydroxybenzoate methyltransferase activity"/>
    <property type="evidence" value="ECO:0007669"/>
    <property type="project" value="UniProtKB-UniRule"/>
</dbReference>
<feature type="binding site" evidence="5">
    <location>
        <position position="170"/>
    </location>
    <ligand>
        <name>S-adenosyl-L-methionine</name>
        <dbReference type="ChEBI" id="CHEBI:59789"/>
    </ligand>
</feature>
<keyword evidence="5" id="KW-0472">Membrane</keyword>
<reference evidence="7" key="1">
    <citation type="submission" date="2019-08" db="EMBL/GenBank/DDBJ databases">
        <title>The genome of the North American firefly Photinus pyralis.</title>
        <authorList>
            <consortium name="Photinus pyralis genome working group"/>
            <person name="Fallon T.R."/>
            <person name="Sander Lower S.E."/>
            <person name="Weng J.-K."/>
        </authorList>
    </citation>
    <scope>NUCLEOTIDE SEQUENCE</scope>
    <source>
        <strain evidence="7">TRF0915ILg1</strain>
        <tissue evidence="7">Whole body</tissue>
    </source>
</reference>
<sequence>MLTKAIRNYGPHPPKKFSHLMKILIASHTTSSSSTTVDHTELKHFKDLSSSWWDEMGRMKALHSMNKLRIPLVRDGLINVGTVKKEFVGTTKPLQDLQILEVGCGGGILTEPLAKLGSKITGIDVSSELIEQAKQHAAQNLSLTNINYSLESIDDHVKRNAEKYDAVVASEVLEHVTDQKVFLEACVKCLKPKGSIFITTINKTTLSWLGGIVFAEYVLNFVPRGTHDWNKFIAPHITQRVLEDYKCRTRIIHGLCYNFLTNSWSWISDTSINYALHAVKD</sequence>
<keyword evidence="5" id="KW-0479">Metal-binding</keyword>
<dbReference type="AlphaFoldDB" id="A0A8K0GNB0"/>
<dbReference type="InterPro" id="IPR029063">
    <property type="entry name" value="SAM-dependent_MTases_sf"/>
</dbReference>
<proteinExistence type="inferred from homology"/>
<dbReference type="Pfam" id="PF08241">
    <property type="entry name" value="Methyltransf_11"/>
    <property type="match status" value="1"/>
</dbReference>
<dbReference type="PANTHER" id="PTHR43464:SF19">
    <property type="entry name" value="UBIQUINONE BIOSYNTHESIS O-METHYLTRANSFERASE, MITOCHONDRIAL"/>
    <property type="match status" value="1"/>
</dbReference>
<evidence type="ECO:0000256" key="4">
    <source>
        <dbReference type="ARBA" id="ARBA00022691"/>
    </source>
</evidence>
<dbReference type="NCBIfam" id="TIGR01983">
    <property type="entry name" value="UbiG"/>
    <property type="match status" value="1"/>
</dbReference>
<dbReference type="OrthoDB" id="6815431at2759"/>
<evidence type="ECO:0000256" key="1">
    <source>
        <dbReference type="ARBA" id="ARBA00022603"/>
    </source>
</evidence>
<dbReference type="PANTHER" id="PTHR43464">
    <property type="entry name" value="METHYLTRANSFERASE"/>
    <property type="match status" value="1"/>
</dbReference>
<evidence type="ECO:0000259" key="6">
    <source>
        <dbReference type="Pfam" id="PF08241"/>
    </source>
</evidence>
<feature type="binding site" evidence="5">
    <location>
        <position position="103"/>
    </location>
    <ligand>
        <name>S-adenosyl-L-methionine</name>
        <dbReference type="ChEBI" id="CHEBI:59789"/>
    </ligand>
</feature>
<dbReference type="GO" id="GO:0032259">
    <property type="term" value="P:methylation"/>
    <property type="evidence" value="ECO:0007669"/>
    <property type="project" value="UniProtKB-KW"/>
</dbReference>
<keyword evidence="2 5" id="KW-0808">Transferase</keyword>
<keyword evidence="5" id="KW-0999">Mitochondrion inner membrane</keyword>
<comment type="pathway">
    <text evidence="5">Cofactor biosynthesis; ubiquinone biosynthesis.</text>
</comment>
<feature type="binding site" evidence="5">
    <location>
        <position position="69"/>
    </location>
    <ligand>
        <name>S-adenosyl-L-methionine</name>
        <dbReference type="ChEBI" id="CHEBI:59789"/>
    </ligand>
</feature>
<dbReference type="GO" id="GO:0046872">
    <property type="term" value="F:metal ion binding"/>
    <property type="evidence" value="ECO:0007669"/>
    <property type="project" value="UniProtKB-KW"/>
</dbReference>
<comment type="caution">
    <text evidence="7">The sequence shown here is derived from an EMBL/GenBank/DDBJ whole genome shotgun (WGS) entry which is preliminary data.</text>
</comment>
<comment type="function">
    <text evidence="5">O-methyltransferase required for two non-consecutive steps during ubiquinone biosynthesis. Catalyzes the 2 O-methylation of 3,4-dihydroxy-5-(all-trans-polyprenyl)benzoic acid into 4-hydroxy-3-methoxy-5-(all-trans-polyprenyl)benzoic acid. Also catalyzes the last step of ubiquinone biosynthesis by mediating methylation of 3-demethylubiquinone into ubiquinone. Also able to mediate the methylation of 3-demethylubiquinol into ubiquinol.</text>
</comment>
<evidence type="ECO:0000313" key="8">
    <source>
        <dbReference type="Proteomes" id="UP000801492"/>
    </source>
</evidence>
<feature type="binding site" evidence="5">
    <location>
        <position position="175"/>
    </location>
    <ligand>
        <name>Mg(2+)</name>
        <dbReference type="ChEBI" id="CHEBI:18420"/>
    </ligand>
</feature>
<dbReference type="HAMAP" id="MF_00472">
    <property type="entry name" value="UbiG"/>
    <property type="match status" value="1"/>
</dbReference>
<evidence type="ECO:0000256" key="3">
    <source>
        <dbReference type="ARBA" id="ARBA00022688"/>
    </source>
</evidence>
<dbReference type="EC" id="2.1.1.-" evidence="5"/>
<dbReference type="InterPro" id="IPR010233">
    <property type="entry name" value="UbiG_MeTrfase"/>
</dbReference>
<organism evidence="7 8">
    <name type="scientific">Ignelater luminosus</name>
    <name type="common">Cucubano</name>
    <name type="synonym">Pyrophorus luminosus</name>
    <dbReference type="NCBI Taxonomy" id="2038154"/>
    <lineage>
        <taxon>Eukaryota</taxon>
        <taxon>Metazoa</taxon>
        <taxon>Ecdysozoa</taxon>
        <taxon>Arthropoda</taxon>
        <taxon>Hexapoda</taxon>
        <taxon>Insecta</taxon>
        <taxon>Pterygota</taxon>
        <taxon>Neoptera</taxon>
        <taxon>Endopterygota</taxon>
        <taxon>Coleoptera</taxon>
        <taxon>Polyphaga</taxon>
        <taxon>Elateriformia</taxon>
        <taxon>Elateroidea</taxon>
        <taxon>Elateridae</taxon>
        <taxon>Agrypninae</taxon>
        <taxon>Pyrophorini</taxon>
        <taxon>Ignelater</taxon>
    </lineage>
</organism>
<dbReference type="CDD" id="cd02440">
    <property type="entry name" value="AdoMet_MTases"/>
    <property type="match status" value="1"/>
</dbReference>
<feature type="binding site" evidence="5">
    <location>
        <position position="171"/>
    </location>
    <ligand>
        <name>Mg(2+)</name>
        <dbReference type="ChEBI" id="CHEBI:18420"/>
    </ligand>
</feature>
<dbReference type="GO" id="GO:0061542">
    <property type="term" value="F:3-demethylubiquinol 3-O-methyltransferase activity"/>
    <property type="evidence" value="ECO:0007669"/>
    <property type="project" value="UniProtKB-UniRule"/>
</dbReference>
<comment type="catalytic activity">
    <reaction evidence="5">
        <text>a 3-demethylubiquinol + S-adenosyl-L-methionine = a ubiquinol + S-adenosyl-L-homocysteine + H(+)</text>
        <dbReference type="Rhea" id="RHEA:44380"/>
        <dbReference type="Rhea" id="RHEA-COMP:9566"/>
        <dbReference type="Rhea" id="RHEA-COMP:10914"/>
        <dbReference type="ChEBI" id="CHEBI:15378"/>
        <dbReference type="ChEBI" id="CHEBI:17976"/>
        <dbReference type="ChEBI" id="CHEBI:57856"/>
        <dbReference type="ChEBI" id="CHEBI:59789"/>
        <dbReference type="ChEBI" id="CHEBI:84422"/>
        <dbReference type="EC" id="2.1.1.64"/>
    </reaction>
</comment>
<dbReference type="EC" id="2.1.1.64" evidence="5"/>
<keyword evidence="5" id="KW-0460">Magnesium</keyword>
<dbReference type="SUPFAM" id="SSF53335">
    <property type="entry name" value="S-adenosyl-L-methionine-dependent methyltransferases"/>
    <property type="match status" value="1"/>
</dbReference>
<comment type="similarity">
    <text evidence="5">Belongs to the class I-like SAM-binding methyltransferase superfamily. UbiG/COQ3 family.</text>
</comment>
<accession>A0A8K0GNB0</accession>
<name>A0A8K0GNB0_IGNLU</name>
<dbReference type="InterPro" id="IPR013216">
    <property type="entry name" value="Methyltransf_11"/>
</dbReference>
<evidence type="ECO:0000313" key="7">
    <source>
        <dbReference type="EMBL" id="KAF2903868.1"/>
    </source>
</evidence>
<keyword evidence="1 5" id="KW-0489">Methyltransferase</keyword>
<dbReference type="EMBL" id="VTPC01000917">
    <property type="protein sequence ID" value="KAF2903868.1"/>
    <property type="molecule type" value="Genomic_DNA"/>
</dbReference>
<dbReference type="UniPathway" id="UPA00232"/>
<dbReference type="EC" id="2.1.1.114" evidence="5"/>
<comment type="subunit">
    <text evidence="5">Component of a multi-subunit COQ enzyme complex.</text>
</comment>
<keyword evidence="4 5" id="KW-0949">S-adenosyl-L-methionine</keyword>
<gene>
    <name evidence="5" type="primary">coq3</name>
    <name evidence="7" type="ORF">ILUMI_02311</name>
</gene>
<comment type="catalytic activity">
    <reaction evidence="5">
        <text>a 3,4-dihydroxy-5-(all-trans-polyprenyl)benzoate + S-adenosyl-L-methionine = a 4-hydroxy-3-methoxy-5-(all-trans-polyprenyl)benzoate + S-adenosyl-L-homocysteine + H(+)</text>
        <dbReference type="Rhea" id="RHEA:44452"/>
        <dbReference type="Rhea" id="RHEA-COMP:10930"/>
        <dbReference type="Rhea" id="RHEA-COMP:10931"/>
        <dbReference type="ChEBI" id="CHEBI:15378"/>
        <dbReference type="ChEBI" id="CHEBI:57856"/>
        <dbReference type="ChEBI" id="CHEBI:59789"/>
        <dbReference type="ChEBI" id="CHEBI:64694"/>
        <dbReference type="ChEBI" id="CHEBI:84443"/>
        <dbReference type="EC" id="2.1.1.114"/>
    </reaction>
</comment>